<keyword evidence="3" id="KW-1185">Reference proteome</keyword>
<dbReference type="EMBL" id="JBHRSX010000031">
    <property type="protein sequence ID" value="MFC3202776.1"/>
    <property type="molecule type" value="Genomic_DNA"/>
</dbReference>
<organism evidence="2 3">
    <name type="scientific">Alteromonas oceani</name>
    <dbReference type="NCBI Taxonomy" id="2071609"/>
    <lineage>
        <taxon>Bacteria</taxon>
        <taxon>Pseudomonadati</taxon>
        <taxon>Pseudomonadota</taxon>
        <taxon>Gammaproteobacteria</taxon>
        <taxon>Alteromonadales</taxon>
        <taxon>Alteromonadaceae</taxon>
        <taxon>Alteromonas/Salinimonas group</taxon>
        <taxon>Alteromonas</taxon>
    </lineage>
</organism>
<evidence type="ECO:0000313" key="3">
    <source>
        <dbReference type="Proteomes" id="UP001595477"/>
    </source>
</evidence>
<name>A0ABV7K354_9ALTE</name>
<proteinExistence type="predicted"/>
<gene>
    <name evidence="2" type="ORF">ACFOEW_13245</name>
</gene>
<keyword evidence="1" id="KW-0812">Transmembrane</keyword>
<keyword evidence="1" id="KW-1133">Transmembrane helix</keyword>
<comment type="caution">
    <text evidence="2">The sequence shown here is derived from an EMBL/GenBank/DDBJ whole genome shotgun (WGS) entry which is preliminary data.</text>
</comment>
<evidence type="ECO:0000313" key="2">
    <source>
        <dbReference type="EMBL" id="MFC3202776.1"/>
    </source>
</evidence>
<feature type="transmembrane region" description="Helical" evidence="1">
    <location>
        <begin position="34"/>
        <end position="58"/>
    </location>
</feature>
<accession>A0ABV7K354</accession>
<feature type="transmembrane region" description="Helical" evidence="1">
    <location>
        <begin position="7"/>
        <end position="28"/>
    </location>
</feature>
<sequence>MMNMLKLAIYLMLGVPVVTQLFLLLSPLQKNSYGLMMAGLLLLLILICLLITLTRFVWQDHSDSA</sequence>
<evidence type="ECO:0000256" key="1">
    <source>
        <dbReference type="SAM" id="Phobius"/>
    </source>
</evidence>
<reference evidence="3" key="1">
    <citation type="journal article" date="2019" name="Int. J. Syst. Evol. Microbiol.">
        <title>The Global Catalogue of Microorganisms (GCM) 10K type strain sequencing project: providing services to taxonomists for standard genome sequencing and annotation.</title>
        <authorList>
            <consortium name="The Broad Institute Genomics Platform"/>
            <consortium name="The Broad Institute Genome Sequencing Center for Infectious Disease"/>
            <person name="Wu L."/>
            <person name="Ma J."/>
        </authorList>
    </citation>
    <scope>NUCLEOTIDE SEQUENCE [LARGE SCALE GENOMIC DNA]</scope>
    <source>
        <strain evidence="3">KCTC 52449</strain>
    </source>
</reference>
<dbReference type="RefSeq" id="WP_164464774.1">
    <property type="nucleotide sequence ID" value="NZ_JBHRSX010000031.1"/>
</dbReference>
<dbReference type="Proteomes" id="UP001595477">
    <property type="component" value="Unassembled WGS sequence"/>
</dbReference>
<protein>
    <submittedName>
        <fullName evidence="2">Uncharacterized protein</fullName>
    </submittedName>
</protein>
<keyword evidence="1" id="KW-0472">Membrane</keyword>